<evidence type="ECO:0000313" key="2">
    <source>
        <dbReference type="EMBL" id="MBB4103075.1"/>
    </source>
</evidence>
<dbReference type="Proteomes" id="UP000584824">
    <property type="component" value="Unassembled WGS sequence"/>
</dbReference>
<evidence type="ECO:0000256" key="1">
    <source>
        <dbReference type="SAM" id="SignalP"/>
    </source>
</evidence>
<name>A0A7W6K0R2_9HYPH</name>
<keyword evidence="3" id="KW-1185">Reference proteome</keyword>
<proteinExistence type="predicted"/>
<feature type="signal peptide" evidence="1">
    <location>
        <begin position="1"/>
        <end position="40"/>
    </location>
</feature>
<protein>
    <recommendedName>
        <fullName evidence="4">Copper(I)-binding protein</fullName>
    </recommendedName>
</protein>
<dbReference type="RefSeq" id="WP_183791256.1">
    <property type="nucleotide sequence ID" value="NZ_JACIDU010000005.1"/>
</dbReference>
<comment type="caution">
    <text evidence="2">The sequence shown here is derived from an EMBL/GenBank/DDBJ whole genome shotgun (WGS) entry which is preliminary data.</text>
</comment>
<organism evidence="2 3">
    <name type="scientific">Allorhizobium borbori</name>
    <dbReference type="NCBI Taxonomy" id="485907"/>
    <lineage>
        <taxon>Bacteria</taxon>
        <taxon>Pseudomonadati</taxon>
        <taxon>Pseudomonadota</taxon>
        <taxon>Alphaproteobacteria</taxon>
        <taxon>Hyphomicrobiales</taxon>
        <taxon>Rhizobiaceae</taxon>
        <taxon>Rhizobium/Agrobacterium group</taxon>
        <taxon>Allorhizobium</taxon>
    </lineage>
</organism>
<keyword evidence="1" id="KW-0732">Signal</keyword>
<feature type="chain" id="PRO_5031355878" description="Copper(I)-binding protein" evidence="1">
    <location>
        <begin position="41"/>
        <end position="191"/>
    </location>
</feature>
<gene>
    <name evidence="2" type="ORF">GGQ66_001630</name>
</gene>
<dbReference type="AlphaFoldDB" id="A0A7W6K0R2"/>
<evidence type="ECO:0008006" key="4">
    <source>
        <dbReference type="Google" id="ProtNLM"/>
    </source>
</evidence>
<dbReference type="EMBL" id="JACIDU010000005">
    <property type="protein sequence ID" value="MBB4103075.1"/>
    <property type="molecule type" value="Genomic_DNA"/>
</dbReference>
<accession>A0A7W6K0R2</accession>
<sequence length="191" mass="20723">MKMNCHKKTVNRAAMEAPARHSTTATLGLVLLLVSGQAKANNASHAPDPQGITVEHAQFVPVAGKNQVDIYLTIYNALANDARIKNVVIPGYRDMTVIRRTADFSGYQAMALQQAYIGIPKRTELFMGPDTFFLRASTDSPASKTVANIQFSNDVTIKVPLNKTTPDLAPIPHHHGIGDFMTSGPKQKEPG</sequence>
<reference evidence="2 3" key="1">
    <citation type="submission" date="2020-08" db="EMBL/GenBank/DDBJ databases">
        <title>Genomic Encyclopedia of Type Strains, Phase IV (KMG-IV): sequencing the most valuable type-strain genomes for metagenomic binning, comparative biology and taxonomic classification.</title>
        <authorList>
            <person name="Goeker M."/>
        </authorList>
    </citation>
    <scope>NUCLEOTIDE SEQUENCE [LARGE SCALE GENOMIC DNA]</scope>
    <source>
        <strain evidence="2 3">DSM 26385</strain>
    </source>
</reference>
<evidence type="ECO:0000313" key="3">
    <source>
        <dbReference type="Proteomes" id="UP000584824"/>
    </source>
</evidence>